<comment type="caution">
    <text evidence="10">The sequence shown here is derived from an EMBL/GenBank/DDBJ whole genome shotgun (WGS) entry which is preliminary data.</text>
</comment>
<comment type="similarity">
    <text evidence="7">Belongs to the binding-protein-dependent transport system permease family.</text>
</comment>
<evidence type="ECO:0000256" key="2">
    <source>
        <dbReference type="ARBA" id="ARBA00022448"/>
    </source>
</evidence>
<dbReference type="RefSeq" id="WP_285629839.1">
    <property type="nucleotide sequence ID" value="NZ_BAAAUK010000001.1"/>
</dbReference>
<dbReference type="Proteomes" id="UP001165068">
    <property type="component" value="Unassembled WGS sequence"/>
</dbReference>
<feature type="transmembrane region" description="Helical" evidence="7">
    <location>
        <begin position="147"/>
        <end position="167"/>
    </location>
</feature>
<evidence type="ECO:0000256" key="1">
    <source>
        <dbReference type="ARBA" id="ARBA00004651"/>
    </source>
</evidence>
<feature type="region of interest" description="Disordered" evidence="8">
    <location>
        <begin position="1"/>
        <end position="24"/>
    </location>
</feature>
<evidence type="ECO:0000256" key="6">
    <source>
        <dbReference type="ARBA" id="ARBA00023136"/>
    </source>
</evidence>
<feature type="domain" description="ABC transmembrane type-1" evidence="9">
    <location>
        <begin position="107"/>
        <end position="321"/>
    </location>
</feature>
<sequence>MVSTPVTSRPKAAAAEPARPVTGHARRLDRKGRTRLSFAARFRRDRVMLLLVMPGFLYFVVFHWLPIPGNIIAFEDYQPYLGFVDSVWVGLDNFAVAFSDPAFWYALRNTLVIMVMQLVLFFPVPIALALLLNSIMSPKLKKFVQSVIYLPHFLGWVIIVSLFTQILGPTGLIPNFLDSLGMGRISPMTDPATFPLLVTVQTIWKDAGWGTIMFLAALASIDDSLYEAAAIDGAGPWRRTWAVTIPGIMPIVILLLILNLGTALSVGFEQIILQRNNVGAQAGEVLDTYVYFHGIVDGQWGTSAAVGLVKGIVGLFLVLGANKVAHMFGQDGVYSREH</sequence>
<feature type="transmembrane region" description="Helical" evidence="7">
    <location>
        <begin position="111"/>
        <end position="135"/>
    </location>
</feature>
<evidence type="ECO:0000313" key="10">
    <source>
        <dbReference type="EMBL" id="GLC83476.1"/>
    </source>
</evidence>
<dbReference type="PROSITE" id="PS50928">
    <property type="entry name" value="ABC_TM1"/>
    <property type="match status" value="1"/>
</dbReference>
<feature type="compositionally biased region" description="Low complexity" evidence="8">
    <location>
        <begin position="9"/>
        <end position="20"/>
    </location>
</feature>
<dbReference type="EMBL" id="BRZC01000001">
    <property type="protein sequence ID" value="GLC83476.1"/>
    <property type="molecule type" value="Genomic_DNA"/>
</dbReference>
<dbReference type="PANTHER" id="PTHR43227">
    <property type="entry name" value="BLL4140 PROTEIN"/>
    <property type="match status" value="1"/>
</dbReference>
<keyword evidence="10" id="KW-0067">ATP-binding</keyword>
<dbReference type="Pfam" id="PF00528">
    <property type="entry name" value="BPD_transp_1"/>
    <property type="match status" value="1"/>
</dbReference>
<feature type="transmembrane region" description="Helical" evidence="7">
    <location>
        <begin position="47"/>
        <end position="65"/>
    </location>
</feature>
<evidence type="ECO:0000256" key="8">
    <source>
        <dbReference type="SAM" id="MobiDB-lite"/>
    </source>
</evidence>
<dbReference type="InterPro" id="IPR000515">
    <property type="entry name" value="MetI-like"/>
</dbReference>
<name>A0ABQ5NDI2_9MICO</name>
<evidence type="ECO:0000256" key="5">
    <source>
        <dbReference type="ARBA" id="ARBA00022989"/>
    </source>
</evidence>
<dbReference type="SUPFAM" id="SSF161098">
    <property type="entry name" value="MetI-like"/>
    <property type="match status" value="1"/>
</dbReference>
<organism evidence="10 11">
    <name type="scientific">Microbacterium arabinogalactanolyticum</name>
    <dbReference type="NCBI Taxonomy" id="69365"/>
    <lineage>
        <taxon>Bacteria</taxon>
        <taxon>Bacillati</taxon>
        <taxon>Actinomycetota</taxon>
        <taxon>Actinomycetes</taxon>
        <taxon>Micrococcales</taxon>
        <taxon>Microbacteriaceae</taxon>
        <taxon>Microbacterium</taxon>
    </lineage>
</organism>
<keyword evidence="3" id="KW-1003">Cell membrane</keyword>
<feature type="transmembrane region" description="Helical" evidence="7">
    <location>
        <begin position="247"/>
        <end position="268"/>
    </location>
</feature>
<comment type="subcellular location">
    <subcellularLocation>
        <location evidence="1 7">Cell membrane</location>
        <topology evidence="1 7">Multi-pass membrane protein</topology>
    </subcellularLocation>
</comment>
<keyword evidence="6 7" id="KW-0472">Membrane</keyword>
<dbReference type="InterPro" id="IPR050809">
    <property type="entry name" value="UgpAE/MalFG_permease"/>
</dbReference>
<protein>
    <submittedName>
        <fullName evidence="10">Polysaccharide ABC transporter ATP-binding protein</fullName>
    </submittedName>
</protein>
<evidence type="ECO:0000259" key="9">
    <source>
        <dbReference type="PROSITE" id="PS50928"/>
    </source>
</evidence>
<keyword evidence="5 7" id="KW-1133">Transmembrane helix</keyword>
<proteinExistence type="inferred from homology"/>
<evidence type="ECO:0000313" key="11">
    <source>
        <dbReference type="Proteomes" id="UP001165068"/>
    </source>
</evidence>
<keyword evidence="11" id="KW-1185">Reference proteome</keyword>
<keyword evidence="10" id="KW-0547">Nucleotide-binding</keyword>
<keyword evidence="4 7" id="KW-0812">Transmembrane</keyword>
<evidence type="ECO:0000256" key="7">
    <source>
        <dbReference type="RuleBase" id="RU363032"/>
    </source>
</evidence>
<evidence type="ECO:0000256" key="3">
    <source>
        <dbReference type="ARBA" id="ARBA00022475"/>
    </source>
</evidence>
<dbReference type="PANTHER" id="PTHR43227:SF11">
    <property type="entry name" value="BLL4140 PROTEIN"/>
    <property type="match status" value="1"/>
</dbReference>
<dbReference type="GO" id="GO:0005524">
    <property type="term" value="F:ATP binding"/>
    <property type="evidence" value="ECO:0007669"/>
    <property type="project" value="UniProtKB-KW"/>
</dbReference>
<keyword evidence="2 7" id="KW-0813">Transport</keyword>
<dbReference type="InterPro" id="IPR035906">
    <property type="entry name" value="MetI-like_sf"/>
</dbReference>
<reference evidence="10" key="1">
    <citation type="submission" date="2022-08" db="EMBL/GenBank/DDBJ databases">
        <title>Draft genome sequence of Microbacterium arabinogalactanolyticum JCM 9171.</title>
        <authorList>
            <person name="Fujita K."/>
            <person name="Ishiwata A."/>
            <person name="Fushinobu S."/>
        </authorList>
    </citation>
    <scope>NUCLEOTIDE SEQUENCE</scope>
    <source>
        <strain evidence="10">JCM 9171</strain>
    </source>
</reference>
<accession>A0ABQ5NDI2</accession>
<evidence type="ECO:0000256" key="4">
    <source>
        <dbReference type="ARBA" id="ARBA00022692"/>
    </source>
</evidence>
<dbReference type="CDD" id="cd06261">
    <property type="entry name" value="TM_PBP2"/>
    <property type="match status" value="1"/>
</dbReference>
<gene>
    <name evidence="10" type="ORF">MIAR_00640</name>
</gene>
<dbReference type="Gene3D" id="1.10.3720.10">
    <property type="entry name" value="MetI-like"/>
    <property type="match status" value="1"/>
</dbReference>